<keyword evidence="1" id="KW-0472">Membrane</keyword>
<dbReference type="Proteomes" id="UP000814353">
    <property type="component" value="Unassembled WGS sequence"/>
</dbReference>
<evidence type="ECO:0000313" key="3">
    <source>
        <dbReference type="EMBL" id="MCG6662728.1"/>
    </source>
</evidence>
<dbReference type="EMBL" id="JACEFT010000012">
    <property type="protein sequence ID" value="MBA2779495.1"/>
    <property type="molecule type" value="Genomic_DNA"/>
</dbReference>
<gene>
    <name evidence="2" type="ORF">H1D44_11370</name>
    <name evidence="3" type="ORF">HOP48_14385</name>
</gene>
<evidence type="ECO:0000313" key="4">
    <source>
        <dbReference type="Proteomes" id="UP000518091"/>
    </source>
</evidence>
<comment type="caution">
    <text evidence="2">The sequence shown here is derived from an EMBL/GenBank/DDBJ whole genome shotgun (WGS) entry which is preliminary data.</text>
</comment>
<sequence length="104" mass="11630">MTTVVLIHGPGWLAVPAVAWLLLLGGWLWRGQARGELHMLPEPQGGWSWSWRPESADEAVPVRPGCTYLGPWLIALEIDGRTTWLWPDSAPASALRQLRRALVR</sequence>
<keyword evidence="1" id="KW-1133">Transmembrane helix</keyword>
<feature type="transmembrane region" description="Helical" evidence="1">
    <location>
        <begin position="12"/>
        <end position="29"/>
    </location>
</feature>
<evidence type="ECO:0000256" key="1">
    <source>
        <dbReference type="SAM" id="Phobius"/>
    </source>
</evidence>
<name>A0A7V9W1V4_9GAMM</name>
<accession>A0A7V9W1V4</accession>
<protein>
    <recommendedName>
        <fullName evidence="6">Toxin CptA</fullName>
    </recommendedName>
</protein>
<evidence type="ECO:0000313" key="2">
    <source>
        <dbReference type="EMBL" id="MBA2779495.1"/>
    </source>
</evidence>
<reference evidence="2 4" key="2">
    <citation type="submission" date="2020-07" db="EMBL/GenBank/DDBJ databases">
        <title>Identification of Halomonas strains.</title>
        <authorList>
            <person name="Xiao Z."/>
            <person name="Shen J."/>
        </authorList>
    </citation>
    <scope>NUCLEOTIDE SEQUENCE [LARGE SCALE GENOMIC DNA]</scope>
    <source>
        <strain evidence="2 4">DSM 17331</strain>
    </source>
</reference>
<dbReference type="EMBL" id="JABFUB010000012">
    <property type="protein sequence ID" value="MCG6662728.1"/>
    <property type="molecule type" value="Genomic_DNA"/>
</dbReference>
<keyword evidence="1" id="KW-0812">Transmembrane</keyword>
<organism evidence="2 4">
    <name type="scientific">Billgrantia kenyensis</name>
    <dbReference type="NCBI Taxonomy" id="321266"/>
    <lineage>
        <taxon>Bacteria</taxon>
        <taxon>Pseudomonadati</taxon>
        <taxon>Pseudomonadota</taxon>
        <taxon>Gammaproteobacteria</taxon>
        <taxon>Oceanospirillales</taxon>
        <taxon>Halomonadaceae</taxon>
        <taxon>Billgrantia</taxon>
    </lineage>
</organism>
<dbReference type="RefSeq" id="WP_181514970.1">
    <property type="nucleotide sequence ID" value="NZ_JABFUB010000012.1"/>
</dbReference>
<keyword evidence="5" id="KW-1185">Reference proteome</keyword>
<proteinExistence type="predicted"/>
<evidence type="ECO:0008006" key="6">
    <source>
        <dbReference type="Google" id="ProtNLM"/>
    </source>
</evidence>
<evidence type="ECO:0000313" key="5">
    <source>
        <dbReference type="Proteomes" id="UP000814353"/>
    </source>
</evidence>
<dbReference type="AlphaFoldDB" id="A0A7V9W1V4"/>
<dbReference type="Proteomes" id="UP000518091">
    <property type="component" value="Unassembled WGS sequence"/>
</dbReference>
<reference evidence="3 5" key="1">
    <citation type="submission" date="2020-05" db="EMBL/GenBank/DDBJ databases">
        <title>Comparative genomic analysis of denitrifying bacteria from Halomonas genus.</title>
        <authorList>
            <person name="Wang L."/>
            <person name="Shao Z."/>
        </authorList>
    </citation>
    <scope>NUCLEOTIDE SEQUENCE [LARGE SCALE GENOMIC DNA]</scope>
    <source>
        <strain evidence="3 5">DSM 17331</strain>
    </source>
</reference>